<dbReference type="Proteomes" id="UP000242715">
    <property type="component" value="Unassembled WGS sequence"/>
</dbReference>
<organism evidence="1 2">
    <name type="scientific">Trifolium subterraneum</name>
    <name type="common">Subterranean clover</name>
    <dbReference type="NCBI Taxonomy" id="3900"/>
    <lineage>
        <taxon>Eukaryota</taxon>
        <taxon>Viridiplantae</taxon>
        <taxon>Streptophyta</taxon>
        <taxon>Embryophyta</taxon>
        <taxon>Tracheophyta</taxon>
        <taxon>Spermatophyta</taxon>
        <taxon>Magnoliopsida</taxon>
        <taxon>eudicotyledons</taxon>
        <taxon>Gunneridae</taxon>
        <taxon>Pentapetalae</taxon>
        <taxon>rosids</taxon>
        <taxon>fabids</taxon>
        <taxon>Fabales</taxon>
        <taxon>Fabaceae</taxon>
        <taxon>Papilionoideae</taxon>
        <taxon>50 kb inversion clade</taxon>
        <taxon>NPAAA clade</taxon>
        <taxon>Hologalegina</taxon>
        <taxon>IRL clade</taxon>
        <taxon>Trifolieae</taxon>
        <taxon>Trifolium</taxon>
    </lineage>
</organism>
<evidence type="ECO:0000313" key="2">
    <source>
        <dbReference type="Proteomes" id="UP000242715"/>
    </source>
</evidence>
<evidence type="ECO:0000313" key="1">
    <source>
        <dbReference type="EMBL" id="GAU49653.1"/>
    </source>
</evidence>
<reference evidence="2" key="1">
    <citation type="journal article" date="2017" name="Front. Plant Sci.">
        <title>Climate Clever Clovers: New Paradigm to Reduce the Environmental Footprint of Ruminants by Breeding Low Methanogenic Forages Utilizing Haplotype Variation.</title>
        <authorList>
            <person name="Kaur P."/>
            <person name="Appels R."/>
            <person name="Bayer P.E."/>
            <person name="Keeble-Gagnere G."/>
            <person name="Wang J."/>
            <person name="Hirakawa H."/>
            <person name="Shirasawa K."/>
            <person name="Vercoe P."/>
            <person name="Stefanova K."/>
            <person name="Durmic Z."/>
            <person name="Nichols P."/>
            <person name="Revell C."/>
            <person name="Isobe S.N."/>
            <person name="Edwards D."/>
            <person name="Erskine W."/>
        </authorList>
    </citation>
    <scope>NUCLEOTIDE SEQUENCE [LARGE SCALE GENOMIC DNA]</scope>
    <source>
        <strain evidence="2">cv. Daliak</strain>
    </source>
</reference>
<keyword evidence="2" id="KW-1185">Reference proteome</keyword>
<protein>
    <submittedName>
        <fullName evidence="1">Uncharacterized protein</fullName>
    </submittedName>
</protein>
<dbReference type="EMBL" id="DF974605">
    <property type="protein sequence ID" value="GAU49653.1"/>
    <property type="molecule type" value="Genomic_DNA"/>
</dbReference>
<gene>
    <name evidence="1" type="ORF">TSUD_245600</name>
</gene>
<accession>A0A2Z6P4Y7</accession>
<dbReference type="AlphaFoldDB" id="A0A2Z6P4Y7"/>
<dbReference type="OrthoDB" id="10360810at2759"/>
<name>A0A2Z6P4Y7_TRISU</name>
<proteinExistence type="predicted"/>
<sequence length="67" mass="7814">MLETRALYSWLMTPKYMTWNMKISHPYLEPLLQVDAPRPVELDPIIHEEAEVEGQRTTTLVASMLDI</sequence>